<dbReference type="PANTHER" id="PTHR18964:SF149">
    <property type="entry name" value="BIFUNCTIONAL UDP-N-ACETYLGLUCOSAMINE 2-EPIMERASE_N-ACETYLMANNOSAMINE KINASE"/>
    <property type="match status" value="1"/>
</dbReference>
<dbReference type="SUPFAM" id="SSF53067">
    <property type="entry name" value="Actin-like ATPase domain"/>
    <property type="match status" value="1"/>
</dbReference>
<dbReference type="InterPro" id="IPR043129">
    <property type="entry name" value="ATPase_NBD"/>
</dbReference>
<dbReference type="RefSeq" id="WP_146432714.1">
    <property type="nucleotide sequence ID" value="NZ_SJPF01000003.1"/>
</dbReference>
<evidence type="ECO:0000256" key="1">
    <source>
        <dbReference type="ARBA" id="ARBA00006479"/>
    </source>
</evidence>
<dbReference type="EC" id="2.7.1.2" evidence="2"/>
<dbReference type="AlphaFoldDB" id="A0A5C5V5U6"/>
<dbReference type="GO" id="GO:0004340">
    <property type="term" value="F:glucokinase activity"/>
    <property type="evidence" value="ECO:0007669"/>
    <property type="project" value="UniProtKB-EC"/>
</dbReference>
<sequence>MTTPPFFFGVDVGGTNIKLGLVDDEGRTLAYKKIPTDEQHGPANAMQRVGIELHSMLADVGLTMGEVASIGLATPGTLDSANGILLAAHNLPHWYKFPIRQALEEETGTTVVLANDANAAAFGEYWLGSAREFNTMVLLTLGTGVGGGIIVDGTLIEGDHGFGSECGHIIIDYDEDARAIPTGQRGHLEAYASGTAIVQRTKEAIDAGEKSSITARLNNGEKLTPLLVAEEAERGDELSLFIVMETARYLGIGVVSLMHTIDPGAVVLGGAVNFGGVDSPLGTMFIERVREEVKRRAFPVPAKKTAIRFTSLGADAGYLGAGGLARQAYLRDHQTPVTS</sequence>
<dbReference type="PANTHER" id="PTHR18964">
    <property type="entry name" value="ROK (REPRESSOR, ORF, KINASE) FAMILY"/>
    <property type="match status" value="1"/>
</dbReference>
<dbReference type="OrthoDB" id="9795247at2"/>
<evidence type="ECO:0000313" key="3">
    <source>
        <dbReference type="Proteomes" id="UP000318878"/>
    </source>
</evidence>
<dbReference type="Pfam" id="PF00480">
    <property type="entry name" value="ROK"/>
    <property type="match status" value="1"/>
</dbReference>
<comment type="caution">
    <text evidence="2">The sequence shown here is derived from an EMBL/GenBank/DDBJ whole genome shotgun (WGS) entry which is preliminary data.</text>
</comment>
<keyword evidence="3" id="KW-1185">Reference proteome</keyword>
<dbReference type="Proteomes" id="UP000318878">
    <property type="component" value="Unassembled WGS sequence"/>
</dbReference>
<dbReference type="InterPro" id="IPR000600">
    <property type="entry name" value="ROK"/>
</dbReference>
<reference evidence="2 3" key="1">
    <citation type="submission" date="2019-02" db="EMBL/GenBank/DDBJ databases">
        <title>Deep-cultivation of Planctomycetes and their phenomic and genomic characterization uncovers novel biology.</title>
        <authorList>
            <person name="Wiegand S."/>
            <person name="Jogler M."/>
            <person name="Boedeker C."/>
            <person name="Pinto D."/>
            <person name="Vollmers J."/>
            <person name="Rivas-Marin E."/>
            <person name="Kohn T."/>
            <person name="Peeters S.H."/>
            <person name="Heuer A."/>
            <person name="Rast P."/>
            <person name="Oberbeckmann S."/>
            <person name="Bunk B."/>
            <person name="Jeske O."/>
            <person name="Meyerdierks A."/>
            <person name="Storesund J.E."/>
            <person name="Kallscheuer N."/>
            <person name="Luecker S."/>
            <person name="Lage O.M."/>
            <person name="Pohl T."/>
            <person name="Merkel B.J."/>
            <person name="Hornburger P."/>
            <person name="Mueller R.-W."/>
            <person name="Bruemmer F."/>
            <person name="Labrenz M."/>
            <person name="Spormann A.M."/>
            <person name="Op Den Camp H."/>
            <person name="Overmann J."/>
            <person name="Amann R."/>
            <person name="Jetten M.S.M."/>
            <person name="Mascher T."/>
            <person name="Medema M.H."/>
            <person name="Devos D.P."/>
            <person name="Kaster A.-K."/>
            <person name="Ovreas L."/>
            <person name="Rohde M."/>
            <person name="Galperin M.Y."/>
            <person name="Jogler C."/>
        </authorList>
    </citation>
    <scope>NUCLEOTIDE SEQUENCE [LARGE SCALE GENOMIC DNA]</scope>
    <source>
        <strain evidence="2 3">Enr8</strain>
    </source>
</reference>
<dbReference type="Gene3D" id="3.30.420.40">
    <property type="match status" value="2"/>
</dbReference>
<keyword evidence="2" id="KW-0808">Transferase</keyword>
<evidence type="ECO:0000313" key="2">
    <source>
        <dbReference type="EMBL" id="TWT33125.1"/>
    </source>
</evidence>
<name>A0A5C5V5U6_9BACT</name>
<gene>
    <name evidence="2" type="primary">glcK</name>
    <name evidence="2" type="ORF">Enr8_29450</name>
</gene>
<organism evidence="2 3">
    <name type="scientific">Blastopirellula retiformator</name>
    <dbReference type="NCBI Taxonomy" id="2527970"/>
    <lineage>
        <taxon>Bacteria</taxon>
        <taxon>Pseudomonadati</taxon>
        <taxon>Planctomycetota</taxon>
        <taxon>Planctomycetia</taxon>
        <taxon>Pirellulales</taxon>
        <taxon>Pirellulaceae</taxon>
        <taxon>Blastopirellula</taxon>
    </lineage>
</organism>
<dbReference type="EMBL" id="SJPF01000003">
    <property type="protein sequence ID" value="TWT33125.1"/>
    <property type="molecule type" value="Genomic_DNA"/>
</dbReference>
<comment type="similarity">
    <text evidence="1">Belongs to the ROK (NagC/XylR) family.</text>
</comment>
<accession>A0A5C5V5U6</accession>
<proteinExistence type="inferred from homology"/>
<protein>
    <submittedName>
        <fullName evidence="2">Glucokinase</fullName>
        <ecNumber evidence="2">2.7.1.2</ecNumber>
    </submittedName>
</protein>
<keyword evidence="2" id="KW-0418">Kinase</keyword>